<dbReference type="SMART" id="SM00174">
    <property type="entry name" value="RHO"/>
    <property type="match status" value="1"/>
</dbReference>
<dbReference type="InterPro" id="IPR001806">
    <property type="entry name" value="Small_GTPase"/>
</dbReference>
<dbReference type="GO" id="GO:0007264">
    <property type="term" value="P:small GTPase-mediated signal transduction"/>
    <property type="evidence" value="ECO:0007669"/>
    <property type="project" value="InterPro"/>
</dbReference>
<dbReference type="SMART" id="SM00175">
    <property type="entry name" value="RAB"/>
    <property type="match status" value="1"/>
</dbReference>
<dbReference type="RefSeq" id="XP_007767094.1">
    <property type="nucleotide sequence ID" value="XM_007768904.1"/>
</dbReference>
<dbReference type="PRINTS" id="PR00449">
    <property type="entry name" value="RASTRNSFRMNG"/>
</dbReference>
<dbReference type="PROSITE" id="PS51419">
    <property type="entry name" value="RAB"/>
    <property type="match status" value="1"/>
</dbReference>
<dbReference type="GO" id="GO:0005525">
    <property type="term" value="F:GTP binding"/>
    <property type="evidence" value="ECO:0007669"/>
    <property type="project" value="UniProtKB-KW"/>
</dbReference>
<dbReference type="SUPFAM" id="SSF52540">
    <property type="entry name" value="P-loop containing nucleoside triphosphate hydrolases"/>
    <property type="match status" value="1"/>
</dbReference>
<dbReference type="KEGG" id="cput:CONPUDRAFT_164261"/>
<keyword evidence="2" id="KW-0547">Nucleotide-binding</keyword>
<evidence type="ECO:0000313" key="4">
    <source>
        <dbReference type="EMBL" id="EIW83293.1"/>
    </source>
</evidence>
<proteinExistence type="predicted"/>
<dbReference type="Pfam" id="PF00071">
    <property type="entry name" value="Ras"/>
    <property type="match status" value="1"/>
</dbReference>
<keyword evidence="3" id="KW-0342">GTP-binding</keyword>
<dbReference type="PROSITE" id="PS51421">
    <property type="entry name" value="RAS"/>
    <property type="match status" value="1"/>
</dbReference>
<keyword evidence="4" id="KW-0378">Hydrolase</keyword>
<evidence type="ECO:0000256" key="1">
    <source>
        <dbReference type="ARBA" id="ARBA00022481"/>
    </source>
</evidence>
<sequence length="209" mass="22696">MECASVLKSNSTRPPPQEGSRAVKLVVLGDDGAGKTSLVAAYADKRFLNDDERKDIYDAFSVGVDIEGKAIDFRVNDTVGEEGYDRLRPLVYPGTHVMILVYSAGSPDSLRNVQTKWLPEIDHHASIRVPPLVLVANKTDLRGDHDKETLVTTEQGKKVARKIGAEHLECSAKTGEGVEAVFDVACRLGVGESDRPTLRPICRGGPCII</sequence>
<organism evidence="4 5">
    <name type="scientific">Coniophora puteana (strain RWD-64-598)</name>
    <name type="common">Brown rot fungus</name>
    <dbReference type="NCBI Taxonomy" id="741705"/>
    <lineage>
        <taxon>Eukaryota</taxon>
        <taxon>Fungi</taxon>
        <taxon>Dikarya</taxon>
        <taxon>Basidiomycota</taxon>
        <taxon>Agaricomycotina</taxon>
        <taxon>Agaricomycetes</taxon>
        <taxon>Agaricomycetidae</taxon>
        <taxon>Boletales</taxon>
        <taxon>Coniophorineae</taxon>
        <taxon>Coniophoraceae</taxon>
        <taxon>Coniophora</taxon>
    </lineage>
</organism>
<evidence type="ECO:0000256" key="2">
    <source>
        <dbReference type="ARBA" id="ARBA00022741"/>
    </source>
</evidence>
<dbReference type="SMART" id="SM00173">
    <property type="entry name" value="RAS"/>
    <property type="match status" value="1"/>
</dbReference>
<dbReference type="OrthoDB" id="8830751at2759"/>
<dbReference type="GeneID" id="19205084"/>
<dbReference type="Gene3D" id="3.40.50.300">
    <property type="entry name" value="P-loop containing nucleotide triphosphate hydrolases"/>
    <property type="match status" value="1"/>
</dbReference>
<dbReference type="NCBIfam" id="TIGR00231">
    <property type="entry name" value="small_GTP"/>
    <property type="match status" value="1"/>
</dbReference>
<dbReference type="FunFam" id="3.40.50.300:FF:001447">
    <property type="entry name" value="Ras-related protein Rab-1B"/>
    <property type="match status" value="1"/>
</dbReference>
<dbReference type="OMA" id="EIDHHAS"/>
<keyword evidence="1" id="KW-0488">Methylation</keyword>
<gene>
    <name evidence="4" type="ORF">CONPUDRAFT_164261</name>
</gene>
<protein>
    <submittedName>
        <fullName evidence="4">P-loop containing nucleoside triphosphate hydrolase protein</fullName>
    </submittedName>
</protein>
<evidence type="ECO:0000256" key="3">
    <source>
        <dbReference type="ARBA" id="ARBA00023134"/>
    </source>
</evidence>
<dbReference type="EMBL" id="JH711576">
    <property type="protein sequence ID" value="EIW83293.1"/>
    <property type="molecule type" value="Genomic_DNA"/>
</dbReference>
<comment type="caution">
    <text evidence="4">The sequence shown here is derived from an EMBL/GenBank/DDBJ whole genome shotgun (WGS) entry which is preliminary data.</text>
</comment>
<dbReference type="PANTHER" id="PTHR24072">
    <property type="entry name" value="RHO FAMILY GTPASE"/>
    <property type="match status" value="1"/>
</dbReference>
<dbReference type="GO" id="GO:0003924">
    <property type="term" value="F:GTPase activity"/>
    <property type="evidence" value="ECO:0007669"/>
    <property type="project" value="InterPro"/>
</dbReference>
<evidence type="ECO:0000313" key="5">
    <source>
        <dbReference type="Proteomes" id="UP000053558"/>
    </source>
</evidence>
<dbReference type="InterPro" id="IPR005225">
    <property type="entry name" value="Small_GTP-bd"/>
</dbReference>
<accession>A0A5M3MVX4</accession>
<dbReference type="InterPro" id="IPR003578">
    <property type="entry name" value="Small_GTPase_Rho"/>
</dbReference>
<dbReference type="AlphaFoldDB" id="A0A5M3MVX4"/>
<reference evidence="5" key="1">
    <citation type="journal article" date="2012" name="Science">
        <title>The Paleozoic origin of enzymatic lignin decomposition reconstructed from 31 fungal genomes.</title>
        <authorList>
            <person name="Floudas D."/>
            <person name="Binder M."/>
            <person name="Riley R."/>
            <person name="Barry K."/>
            <person name="Blanchette R.A."/>
            <person name="Henrissat B."/>
            <person name="Martinez A.T."/>
            <person name="Otillar R."/>
            <person name="Spatafora J.W."/>
            <person name="Yadav J.S."/>
            <person name="Aerts A."/>
            <person name="Benoit I."/>
            <person name="Boyd A."/>
            <person name="Carlson A."/>
            <person name="Copeland A."/>
            <person name="Coutinho P.M."/>
            <person name="de Vries R.P."/>
            <person name="Ferreira P."/>
            <person name="Findley K."/>
            <person name="Foster B."/>
            <person name="Gaskell J."/>
            <person name="Glotzer D."/>
            <person name="Gorecki P."/>
            <person name="Heitman J."/>
            <person name="Hesse C."/>
            <person name="Hori C."/>
            <person name="Igarashi K."/>
            <person name="Jurgens J.A."/>
            <person name="Kallen N."/>
            <person name="Kersten P."/>
            <person name="Kohler A."/>
            <person name="Kuees U."/>
            <person name="Kumar T.K.A."/>
            <person name="Kuo A."/>
            <person name="LaButti K."/>
            <person name="Larrondo L.F."/>
            <person name="Lindquist E."/>
            <person name="Ling A."/>
            <person name="Lombard V."/>
            <person name="Lucas S."/>
            <person name="Lundell T."/>
            <person name="Martin R."/>
            <person name="McLaughlin D.J."/>
            <person name="Morgenstern I."/>
            <person name="Morin E."/>
            <person name="Murat C."/>
            <person name="Nagy L.G."/>
            <person name="Nolan M."/>
            <person name="Ohm R.A."/>
            <person name="Patyshakuliyeva A."/>
            <person name="Rokas A."/>
            <person name="Ruiz-Duenas F.J."/>
            <person name="Sabat G."/>
            <person name="Salamov A."/>
            <person name="Samejima M."/>
            <person name="Schmutz J."/>
            <person name="Slot J.C."/>
            <person name="St John F."/>
            <person name="Stenlid J."/>
            <person name="Sun H."/>
            <person name="Sun S."/>
            <person name="Syed K."/>
            <person name="Tsang A."/>
            <person name="Wiebenga A."/>
            <person name="Young D."/>
            <person name="Pisabarro A."/>
            <person name="Eastwood D.C."/>
            <person name="Martin F."/>
            <person name="Cullen D."/>
            <person name="Grigoriev I.V."/>
            <person name="Hibbett D.S."/>
        </authorList>
    </citation>
    <scope>NUCLEOTIDE SEQUENCE [LARGE SCALE GENOMIC DNA]</scope>
    <source>
        <strain evidence="5">RWD-64-598 SS2</strain>
    </source>
</reference>
<dbReference type="InterPro" id="IPR027417">
    <property type="entry name" value="P-loop_NTPase"/>
</dbReference>
<dbReference type="PROSITE" id="PS51420">
    <property type="entry name" value="RHO"/>
    <property type="match status" value="1"/>
</dbReference>
<name>A0A5M3MVX4_CONPW</name>
<dbReference type="CDD" id="cd00157">
    <property type="entry name" value="Rho"/>
    <property type="match status" value="1"/>
</dbReference>
<keyword evidence="5" id="KW-1185">Reference proteome</keyword>
<dbReference type="Proteomes" id="UP000053558">
    <property type="component" value="Unassembled WGS sequence"/>
</dbReference>